<evidence type="ECO:0000313" key="2">
    <source>
        <dbReference type="EMBL" id="MBB6353457.1"/>
    </source>
</evidence>
<dbReference type="RefSeq" id="WP_184698503.1">
    <property type="nucleotide sequence ID" value="NZ_BAABEG010000001.1"/>
</dbReference>
<proteinExistence type="predicted"/>
<evidence type="ECO:0000313" key="3">
    <source>
        <dbReference type="Proteomes" id="UP000536262"/>
    </source>
</evidence>
<dbReference type="EMBL" id="JACHOU010000002">
    <property type="protein sequence ID" value="MBB6353457.1"/>
    <property type="molecule type" value="Genomic_DNA"/>
</dbReference>
<dbReference type="Proteomes" id="UP000536262">
    <property type="component" value="Unassembled WGS sequence"/>
</dbReference>
<keyword evidence="1" id="KW-0472">Membrane</keyword>
<gene>
    <name evidence="2" type="ORF">GGR00_001225</name>
</gene>
<feature type="transmembrane region" description="Helical" evidence="1">
    <location>
        <begin position="26"/>
        <end position="48"/>
    </location>
</feature>
<reference evidence="2 3" key="1">
    <citation type="submission" date="2020-08" db="EMBL/GenBank/DDBJ databases">
        <title>Genomic Encyclopedia of Type Strains, Phase IV (KMG-IV): sequencing the most valuable type-strain genomes for metagenomic binning, comparative biology and taxonomic classification.</title>
        <authorList>
            <person name="Goeker M."/>
        </authorList>
    </citation>
    <scope>NUCLEOTIDE SEQUENCE [LARGE SCALE GENOMIC DNA]</scope>
    <source>
        <strain evidence="2 3">DSM 7051</strain>
    </source>
</reference>
<keyword evidence="3" id="KW-1185">Reference proteome</keyword>
<dbReference type="AlphaFoldDB" id="A0A7X0KJV9"/>
<feature type="transmembrane region" description="Helical" evidence="1">
    <location>
        <begin position="68"/>
        <end position="93"/>
    </location>
</feature>
<protein>
    <submittedName>
        <fullName evidence="2">Uncharacterized protein</fullName>
    </submittedName>
</protein>
<keyword evidence="1" id="KW-0812">Transmembrane</keyword>
<evidence type="ECO:0000256" key="1">
    <source>
        <dbReference type="SAM" id="Phobius"/>
    </source>
</evidence>
<name>A0A7X0KJV9_9HYPH</name>
<organism evidence="2 3">
    <name type="scientific">Aminobacter aganoensis</name>
    <dbReference type="NCBI Taxonomy" id="83264"/>
    <lineage>
        <taxon>Bacteria</taxon>
        <taxon>Pseudomonadati</taxon>
        <taxon>Pseudomonadota</taxon>
        <taxon>Alphaproteobacteria</taxon>
        <taxon>Hyphomicrobiales</taxon>
        <taxon>Phyllobacteriaceae</taxon>
        <taxon>Aminobacter</taxon>
    </lineage>
</organism>
<accession>A0A7X0KJV9</accession>
<keyword evidence="1" id="KW-1133">Transmembrane helix</keyword>
<comment type="caution">
    <text evidence="2">The sequence shown here is derived from an EMBL/GenBank/DDBJ whole genome shotgun (WGS) entry which is preliminary data.</text>
</comment>
<sequence>MAERDFDKQFDLEPSEFRREDQPEPFFGFGAPDWSVLVIQIGIGIYVARWSHWLVDTLTDKHGLLVGLAIFGVIACAGIYALKLIGDLIIFLVPAPRPPRPPQ</sequence>